<keyword evidence="6" id="KW-0520">NAD</keyword>
<accession>A0A0B8N546</accession>
<organism evidence="11 12">
    <name type="scientific">Talaromyces pinophilus</name>
    <name type="common">Penicillium pinophilum</name>
    <dbReference type="NCBI Taxonomy" id="128442"/>
    <lineage>
        <taxon>Eukaryota</taxon>
        <taxon>Fungi</taxon>
        <taxon>Dikarya</taxon>
        <taxon>Ascomycota</taxon>
        <taxon>Pezizomycotina</taxon>
        <taxon>Eurotiomycetes</taxon>
        <taxon>Eurotiomycetidae</taxon>
        <taxon>Eurotiales</taxon>
        <taxon>Trichocomaceae</taxon>
        <taxon>Talaromyces</taxon>
        <taxon>Talaromyces sect. Talaromyces</taxon>
    </lineage>
</organism>
<dbReference type="InterPro" id="IPR036291">
    <property type="entry name" value="NAD(P)-bd_dom_sf"/>
</dbReference>
<dbReference type="InterPro" id="IPR002328">
    <property type="entry name" value="ADH_Zn_CS"/>
</dbReference>
<keyword evidence="4 7" id="KW-0862">Zinc</keyword>
<dbReference type="Pfam" id="PF08240">
    <property type="entry name" value="ADH_N"/>
    <property type="match status" value="1"/>
</dbReference>
<dbReference type="PANTHER" id="PTHR42813">
    <property type="entry name" value="ZINC-TYPE ALCOHOL DEHYDROGENASE-LIKE"/>
    <property type="match status" value="1"/>
</dbReference>
<protein>
    <submittedName>
        <fullName evidence="11">Zinc-binding dehydrogenase</fullName>
    </submittedName>
</protein>
<dbReference type="PROSITE" id="PS00059">
    <property type="entry name" value="ADH_ZINC"/>
    <property type="match status" value="1"/>
</dbReference>
<evidence type="ECO:0000256" key="1">
    <source>
        <dbReference type="ARBA" id="ARBA00001947"/>
    </source>
</evidence>
<evidence type="ECO:0000313" key="12">
    <source>
        <dbReference type="Proteomes" id="UP000053095"/>
    </source>
</evidence>
<dbReference type="InterPro" id="IPR013154">
    <property type="entry name" value="ADH-like_N"/>
</dbReference>
<dbReference type="Gene3D" id="3.90.180.10">
    <property type="entry name" value="Medium-chain alcohol dehydrogenases, catalytic domain"/>
    <property type="match status" value="1"/>
</dbReference>
<sequence>MLAKLLYIVSILMSLALANVNGTMRAVMWGGTAYNVEVVDWPKPIIINATDAIVKLHRAGICGSDLHVYRGTNPGGSPPPFILGHEGVGYVSEVGPGVTSLKVGDAVVIPFTTHEGHLHTDLTRHIYSGYGFGIGLGGTQAEYVRVPFADDGLIRIPLSTNDTLINDYLMLSDIFATGWTALDYAGFEAGDTVAVFGAGPVGLLAAYSAILRGASRVYSIDYVADRLQLAESIGSTPINFRDVDPVQQILALEPQGVACSIDAVGYEQVNQNLTVQSDVIIQNMLAITSRGGGMGTVGVYVPEESNSPGAPRGSTVHTHANISLAQFQASEYSWGAGFSDPIRLTPQLLHLVTSGRAKPGFVVGDVVSIEDAPDAYARFERHEVSKVLLKFD</sequence>
<proteinExistence type="inferred from homology"/>
<gene>
    <name evidence="11" type="ORF">TCE0_047f18006</name>
</gene>
<evidence type="ECO:0000256" key="6">
    <source>
        <dbReference type="ARBA" id="ARBA00023027"/>
    </source>
</evidence>
<feature type="domain" description="Alcohol dehydrogenase-like N-terminal" evidence="10">
    <location>
        <begin position="49"/>
        <end position="149"/>
    </location>
</feature>
<evidence type="ECO:0000256" key="7">
    <source>
        <dbReference type="RuleBase" id="RU361277"/>
    </source>
</evidence>
<keyword evidence="12" id="KW-1185">Reference proteome</keyword>
<evidence type="ECO:0000256" key="3">
    <source>
        <dbReference type="ARBA" id="ARBA00022723"/>
    </source>
</evidence>
<dbReference type="Pfam" id="PF00107">
    <property type="entry name" value="ADH_zinc_N"/>
    <property type="match status" value="1"/>
</dbReference>
<dbReference type="SUPFAM" id="SSF51735">
    <property type="entry name" value="NAD(P)-binding Rossmann-fold domains"/>
    <property type="match status" value="1"/>
</dbReference>
<dbReference type="InterPro" id="IPR011032">
    <property type="entry name" value="GroES-like_sf"/>
</dbReference>
<dbReference type="CDD" id="cd08282">
    <property type="entry name" value="PFDH_like"/>
    <property type="match status" value="1"/>
</dbReference>
<feature type="chain" id="PRO_5002122099" evidence="8">
    <location>
        <begin position="19"/>
        <end position="392"/>
    </location>
</feature>
<dbReference type="InterPro" id="IPR013149">
    <property type="entry name" value="ADH-like_C"/>
</dbReference>
<evidence type="ECO:0000256" key="5">
    <source>
        <dbReference type="ARBA" id="ARBA00023002"/>
    </source>
</evidence>
<comment type="cofactor">
    <cofactor evidence="1 7">
        <name>Zn(2+)</name>
        <dbReference type="ChEBI" id="CHEBI:29105"/>
    </cofactor>
</comment>
<dbReference type="GO" id="GO:0016491">
    <property type="term" value="F:oxidoreductase activity"/>
    <property type="evidence" value="ECO:0007669"/>
    <property type="project" value="UniProtKB-KW"/>
</dbReference>
<dbReference type="Proteomes" id="UP000053095">
    <property type="component" value="Unassembled WGS sequence"/>
</dbReference>
<evidence type="ECO:0000256" key="4">
    <source>
        <dbReference type="ARBA" id="ARBA00022833"/>
    </source>
</evidence>
<evidence type="ECO:0000313" key="11">
    <source>
        <dbReference type="EMBL" id="GAM43302.1"/>
    </source>
</evidence>
<dbReference type="EMBL" id="DF933843">
    <property type="protein sequence ID" value="GAM43302.1"/>
    <property type="molecule type" value="Genomic_DNA"/>
</dbReference>
<feature type="signal peptide" evidence="8">
    <location>
        <begin position="1"/>
        <end position="18"/>
    </location>
</feature>
<reference evidence="12" key="1">
    <citation type="journal article" date="2015" name="Genome Announc.">
        <title>Draft genome sequence of Talaromyces cellulolyticus strain Y-94, a source of lignocellulosic biomass-degrading enzymes.</title>
        <authorList>
            <person name="Fujii T."/>
            <person name="Koike H."/>
            <person name="Sawayama S."/>
            <person name="Yano S."/>
            <person name="Inoue H."/>
        </authorList>
    </citation>
    <scope>NUCLEOTIDE SEQUENCE [LARGE SCALE GENOMIC DNA]</scope>
    <source>
        <strain evidence="12">Y-94</strain>
    </source>
</reference>
<evidence type="ECO:0000256" key="2">
    <source>
        <dbReference type="ARBA" id="ARBA00008072"/>
    </source>
</evidence>
<name>A0A0B8N546_TALPI</name>
<dbReference type="PANTHER" id="PTHR42813:SF3">
    <property type="entry name" value="GLUTATHIONE-INDEPENDENT FORMALDEHYDE DEHYDROGENASE"/>
    <property type="match status" value="1"/>
</dbReference>
<dbReference type="SUPFAM" id="SSF50129">
    <property type="entry name" value="GroES-like"/>
    <property type="match status" value="1"/>
</dbReference>
<dbReference type="AlphaFoldDB" id="A0A0B8N546"/>
<dbReference type="GO" id="GO:0008270">
    <property type="term" value="F:zinc ion binding"/>
    <property type="evidence" value="ECO:0007669"/>
    <property type="project" value="InterPro"/>
</dbReference>
<evidence type="ECO:0000256" key="8">
    <source>
        <dbReference type="SAM" id="SignalP"/>
    </source>
</evidence>
<keyword evidence="8" id="KW-0732">Signal</keyword>
<comment type="similarity">
    <text evidence="2 7">Belongs to the zinc-containing alcohol dehydrogenase family.</text>
</comment>
<keyword evidence="5" id="KW-0560">Oxidoreductase</keyword>
<feature type="domain" description="Alcohol dehydrogenase-like C-terminal" evidence="9">
    <location>
        <begin position="200"/>
        <end position="273"/>
    </location>
</feature>
<evidence type="ECO:0000259" key="9">
    <source>
        <dbReference type="Pfam" id="PF00107"/>
    </source>
</evidence>
<keyword evidence="3 7" id="KW-0479">Metal-binding</keyword>
<evidence type="ECO:0000259" key="10">
    <source>
        <dbReference type="Pfam" id="PF08240"/>
    </source>
</evidence>
<dbReference type="Gene3D" id="3.40.50.720">
    <property type="entry name" value="NAD(P)-binding Rossmann-like Domain"/>
    <property type="match status" value="1"/>
</dbReference>